<dbReference type="Gene3D" id="1.10.1470.10">
    <property type="entry name" value="YjbJ"/>
    <property type="match status" value="1"/>
</dbReference>
<evidence type="ECO:0008006" key="5">
    <source>
        <dbReference type="Google" id="ProtNLM"/>
    </source>
</evidence>
<feature type="compositionally biased region" description="Basic and acidic residues" evidence="2">
    <location>
        <begin position="34"/>
        <end position="58"/>
    </location>
</feature>
<protein>
    <recommendedName>
        <fullName evidence="5">CsbD-like domain-containing protein</fullName>
    </recommendedName>
</protein>
<feature type="coiled-coil region" evidence="1">
    <location>
        <begin position="94"/>
        <end position="121"/>
    </location>
</feature>
<feature type="compositionally biased region" description="Polar residues" evidence="2">
    <location>
        <begin position="139"/>
        <end position="149"/>
    </location>
</feature>
<reference evidence="3 4" key="1">
    <citation type="submission" date="2016-05" db="EMBL/GenBank/DDBJ databases">
        <title>Genome sequencing reveals origins of a unique bacterial endosymbiosis in the earliest lineages of terrestrial Fungi.</title>
        <authorList>
            <consortium name="DOE Joint Genome Institute"/>
            <person name="Uehling J."/>
            <person name="Gryganskyi A."/>
            <person name="Hameed K."/>
            <person name="Tschaplinski T."/>
            <person name="Misztal P."/>
            <person name="Wu S."/>
            <person name="Desiro A."/>
            <person name="Vande Pol N."/>
            <person name="Du Z.-Y."/>
            <person name="Zienkiewicz A."/>
            <person name="Zienkiewicz K."/>
            <person name="Morin E."/>
            <person name="Tisserant E."/>
            <person name="Splivallo R."/>
            <person name="Hainaut M."/>
            <person name="Henrissat B."/>
            <person name="Ohm R."/>
            <person name="Kuo A."/>
            <person name="Yan J."/>
            <person name="Lipzen A."/>
            <person name="Nolan M."/>
            <person name="Labutti K."/>
            <person name="Barry K."/>
            <person name="Goldstein A."/>
            <person name="Labbe J."/>
            <person name="Schadt C."/>
            <person name="Tuskan G."/>
            <person name="Grigoriev I."/>
            <person name="Martin F."/>
            <person name="Vilgalys R."/>
            <person name="Bonito G."/>
        </authorList>
    </citation>
    <scope>NUCLEOTIDE SEQUENCE [LARGE SCALE GENOMIC DNA]</scope>
    <source>
        <strain evidence="3 4">AG-77</strain>
    </source>
</reference>
<dbReference type="AlphaFoldDB" id="A0A197K6R3"/>
<organism evidence="3 4">
    <name type="scientific">Linnemannia elongata AG-77</name>
    <dbReference type="NCBI Taxonomy" id="1314771"/>
    <lineage>
        <taxon>Eukaryota</taxon>
        <taxon>Fungi</taxon>
        <taxon>Fungi incertae sedis</taxon>
        <taxon>Mucoromycota</taxon>
        <taxon>Mortierellomycotina</taxon>
        <taxon>Mortierellomycetes</taxon>
        <taxon>Mortierellales</taxon>
        <taxon>Mortierellaceae</taxon>
        <taxon>Linnemannia</taxon>
    </lineage>
</organism>
<dbReference type="Proteomes" id="UP000078512">
    <property type="component" value="Unassembled WGS sequence"/>
</dbReference>
<name>A0A197K6R3_9FUNG</name>
<evidence type="ECO:0000256" key="1">
    <source>
        <dbReference type="SAM" id="Coils"/>
    </source>
</evidence>
<feature type="region of interest" description="Disordered" evidence="2">
    <location>
        <begin position="126"/>
        <end position="149"/>
    </location>
</feature>
<evidence type="ECO:0000256" key="2">
    <source>
        <dbReference type="SAM" id="MobiDB-lite"/>
    </source>
</evidence>
<evidence type="ECO:0000313" key="3">
    <source>
        <dbReference type="EMBL" id="OAQ33170.1"/>
    </source>
</evidence>
<dbReference type="InterPro" id="IPR036629">
    <property type="entry name" value="YjbJ_sf"/>
</dbReference>
<proteinExistence type="predicted"/>
<dbReference type="SUPFAM" id="SSF69047">
    <property type="entry name" value="Hypothetical protein YjbJ"/>
    <property type="match status" value="1"/>
</dbReference>
<gene>
    <name evidence="3" type="ORF">K457DRAFT_134792</name>
</gene>
<accession>A0A197K6R3</accession>
<sequence>MTERLSNTANQYIGAAKQTIGQTLGYPDMAADGARQKSEAETAQKVADAKAQAERLQHTAENSANSAVGGAKQAVGQTLGLSGLAAEGAAQKSSADTQQKVEDARAQVHGAEHELEGKIKQKVGDLTNDQSMKVDGATTEAQGTLQRNV</sequence>
<evidence type="ECO:0000313" key="4">
    <source>
        <dbReference type="Proteomes" id="UP000078512"/>
    </source>
</evidence>
<keyword evidence="1" id="KW-0175">Coiled coil</keyword>
<feature type="region of interest" description="Disordered" evidence="2">
    <location>
        <begin position="27"/>
        <end position="71"/>
    </location>
</feature>
<dbReference type="OrthoDB" id="9999611at2759"/>
<keyword evidence="4" id="KW-1185">Reference proteome</keyword>
<dbReference type="EMBL" id="KV442022">
    <property type="protein sequence ID" value="OAQ33170.1"/>
    <property type="molecule type" value="Genomic_DNA"/>
</dbReference>